<dbReference type="Pfam" id="PF01168">
    <property type="entry name" value="Ala_racemase_N"/>
    <property type="match status" value="1"/>
</dbReference>
<dbReference type="SUPFAM" id="SSF51419">
    <property type="entry name" value="PLP-binding barrel"/>
    <property type="match status" value="1"/>
</dbReference>
<proteinExistence type="inferred from homology"/>
<dbReference type="SMART" id="SM01119">
    <property type="entry name" value="D-ser_dehydrat"/>
    <property type="match status" value="1"/>
</dbReference>
<evidence type="ECO:0000256" key="1">
    <source>
        <dbReference type="ARBA" id="ARBA00005323"/>
    </source>
</evidence>
<dbReference type="Gene3D" id="2.40.37.20">
    <property type="entry name" value="D-serine dehydratase-like domain"/>
    <property type="match status" value="1"/>
</dbReference>
<dbReference type="InterPro" id="IPR029066">
    <property type="entry name" value="PLP-binding_barrel"/>
</dbReference>
<comment type="similarity">
    <text evidence="1">Belongs to the DSD1 family.</text>
</comment>
<keyword evidence="2" id="KW-0456">Lyase</keyword>
<dbReference type="InterPro" id="IPR026956">
    <property type="entry name" value="D-ser_dehydrat-like_dom"/>
</dbReference>
<accession>A0ABP6M3E9</accession>
<name>A0ABP6M3E9_9MICC</name>
<keyword evidence="6" id="KW-1185">Reference proteome</keyword>
<dbReference type="Pfam" id="PF14031">
    <property type="entry name" value="D-ser_dehydrat"/>
    <property type="match status" value="1"/>
</dbReference>
<organism evidence="5 6">
    <name type="scientific">Nesterenkonia aethiopica</name>
    <dbReference type="NCBI Taxonomy" id="269144"/>
    <lineage>
        <taxon>Bacteria</taxon>
        <taxon>Bacillati</taxon>
        <taxon>Actinomycetota</taxon>
        <taxon>Actinomycetes</taxon>
        <taxon>Micrococcales</taxon>
        <taxon>Micrococcaceae</taxon>
        <taxon>Nesterenkonia</taxon>
    </lineage>
</organism>
<dbReference type="PANTHER" id="PTHR28004:SF8">
    <property type="entry name" value="D-SERINE DEAMINASE"/>
    <property type="match status" value="1"/>
</dbReference>
<dbReference type="InterPro" id="IPR051466">
    <property type="entry name" value="D-amino_acid_metab_enzyme"/>
</dbReference>
<feature type="domain" description="D-serine dehydratase-like" evidence="4">
    <location>
        <begin position="305"/>
        <end position="401"/>
    </location>
</feature>
<evidence type="ECO:0000256" key="2">
    <source>
        <dbReference type="ARBA" id="ARBA00023239"/>
    </source>
</evidence>
<reference evidence="6" key="1">
    <citation type="journal article" date="2019" name="Int. J. Syst. Evol. Microbiol.">
        <title>The Global Catalogue of Microorganisms (GCM) 10K type strain sequencing project: providing services to taxonomists for standard genome sequencing and annotation.</title>
        <authorList>
            <consortium name="The Broad Institute Genomics Platform"/>
            <consortium name="The Broad Institute Genome Sequencing Center for Infectious Disease"/>
            <person name="Wu L."/>
            <person name="Ma J."/>
        </authorList>
    </citation>
    <scope>NUCLEOTIDE SEQUENCE [LARGE SCALE GENOMIC DNA]</scope>
    <source>
        <strain evidence="6">JCM 14309</strain>
    </source>
</reference>
<comment type="caution">
    <text evidence="5">The sequence shown here is derived from an EMBL/GenBank/DDBJ whole genome shotgun (WGS) entry which is preliminary data.</text>
</comment>
<dbReference type="InterPro" id="IPR042208">
    <property type="entry name" value="D-ser_dehydrat-like_sf"/>
</dbReference>
<dbReference type="PANTHER" id="PTHR28004">
    <property type="entry name" value="ZGC:162816-RELATED"/>
    <property type="match status" value="1"/>
</dbReference>
<protein>
    <submittedName>
        <fullName evidence="5">Amino acid deaminase</fullName>
    </submittedName>
</protein>
<dbReference type="RefSeq" id="WP_344680790.1">
    <property type="nucleotide sequence ID" value="NZ_BAAAVT010000011.1"/>
</dbReference>
<sequence length="418" mass="45756">MTQPVTDTIRTAVLAEHEAPGPRSKSSLGRLEPGKTLSIRDELPTPMLTVETEAVVSNIERMASWMAEQGVQLAPHGKTTMTPALWRAQLTAGAVGITVANFPQARVAVQEGVPLVVIANEFLTPPGLTWLRGVLEDDGPEIMCWVDSVRAVEQMQAALGRTPRPVQVCIELGIPGKRAGVRQDDEVGEIVEAITASDAVAFAGFSGFEGVLPPERIEEVRAFLRRMARLFERYADRMEVDHPVLTAGGGLYFDLAAEILRPAAETAVGGRVVLRPGSYLLHDHGHYGRLTPYQLRASGPQLRAAATLWARVLSTPEQGLAILDAGKRDLAYDISLPRPLRIHRADGRIEPLTQAELVDTNDQHGYLEHADQEIEIGDVIEFGQSHPCTIADKWRDLLLVTAVEPGHLRWDASVRTRF</sequence>
<evidence type="ECO:0000256" key="3">
    <source>
        <dbReference type="SAM" id="MobiDB-lite"/>
    </source>
</evidence>
<evidence type="ECO:0000313" key="5">
    <source>
        <dbReference type="EMBL" id="GAA3066789.1"/>
    </source>
</evidence>
<evidence type="ECO:0000313" key="6">
    <source>
        <dbReference type="Proteomes" id="UP001500236"/>
    </source>
</evidence>
<gene>
    <name evidence="5" type="ORF">GCM10010529_19550</name>
</gene>
<dbReference type="Gene3D" id="3.20.20.10">
    <property type="entry name" value="Alanine racemase"/>
    <property type="match status" value="1"/>
</dbReference>
<dbReference type="Proteomes" id="UP001500236">
    <property type="component" value="Unassembled WGS sequence"/>
</dbReference>
<feature type="region of interest" description="Disordered" evidence="3">
    <location>
        <begin position="17"/>
        <end position="43"/>
    </location>
</feature>
<evidence type="ECO:0000259" key="4">
    <source>
        <dbReference type="SMART" id="SM01119"/>
    </source>
</evidence>
<dbReference type="EMBL" id="BAAAVT010000011">
    <property type="protein sequence ID" value="GAA3066789.1"/>
    <property type="molecule type" value="Genomic_DNA"/>
</dbReference>
<dbReference type="InterPro" id="IPR001608">
    <property type="entry name" value="Ala_racemase_N"/>
</dbReference>